<dbReference type="GeneID" id="18923239"/>
<keyword evidence="2" id="KW-1185">Reference proteome</keyword>
<dbReference type="EMBL" id="GL883113">
    <property type="protein sequence ID" value="EGG05423.1"/>
    <property type="molecule type" value="Genomic_DNA"/>
</dbReference>
<evidence type="ECO:0000313" key="2">
    <source>
        <dbReference type="Proteomes" id="UP000001072"/>
    </source>
</evidence>
<dbReference type="InParanoid" id="F4RQE3"/>
<sequence>MQLPQPLSITESMYITDTHTSSRHNHSTVNCVANCDNLRPWISLPCGGSILSQNLSVCISGNKLKATTHTFDSFFTFRRIARNVAQKANAAPLPIDNFSQRGRDL</sequence>
<dbReference type="VEuPathDB" id="FungiDB:MELLADRAFT_107676"/>
<dbReference type="HOGENOM" id="CLU_2237183_0_0_1"/>
<accession>F4RQE3</accession>
<organism evidence="2">
    <name type="scientific">Melampsora larici-populina (strain 98AG31 / pathotype 3-4-7)</name>
    <name type="common">Poplar leaf rust fungus</name>
    <dbReference type="NCBI Taxonomy" id="747676"/>
    <lineage>
        <taxon>Eukaryota</taxon>
        <taxon>Fungi</taxon>
        <taxon>Dikarya</taxon>
        <taxon>Basidiomycota</taxon>
        <taxon>Pucciniomycotina</taxon>
        <taxon>Pucciniomycetes</taxon>
        <taxon>Pucciniales</taxon>
        <taxon>Melampsoraceae</taxon>
        <taxon>Melampsora</taxon>
    </lineage>
</organism>
<evidence type="ECO:0000313" key="1">
    <source>
        <dbReference type="EMBL" id="EGG05423.1"/>
    </source>
</evidence>
<protein>
    <submittedName>
        <fullName evidence="1">Uncharacterized protein</fullName>
    </submittedName>
</protein>
<dbReference type="KEGG" id="mlr:MELLADRAFT_107676"/>
<dbReference type="RefSeq" id="XP_007411345.1">
    <property type="nucleotide sequence ID" value="XM_007411283.1"/>
</dbReference>
<dbReference type="AlphaFoldDB" id="F4RQE3"/>
<proteinExistence type="predicted"/>
<name>F4RQE3_MELLP</name>
<reference evidence="2" key="1">
    <citation type="journal article" date="2011" name="Proc. Natl. Acad. Sci. U.S.A.">
        <title>Obligate biotrophy features unraveled by the genomic analysis of rust fungi.</title>
        <authorList>
            <person name="Duplessis S."/>
            <person name="Cuomo C.A."/>
            <person name="Lin Y.-C."/>
            <person name="Aerts A."/>
            <person name="Tisserant E."/>
            <person name="Veneault-Fourrey C."/>
            <person name="Joly D.L."/>
            <person name="Hacquard S."/>
            <person name="Amselem J."/>
            <person name="Cantarel B.L."/>
            <person name="Chiu R."/>
            <person name="Coutinho P.M."/>
            <person name="Feau N."/>
            <person name="Field M."/>
            <person name="Frey P."/>
            <person name="Gelhaye E."/>
            <person name="Goldberg J."/>
            <person name="Grabherr M.G."/>
            <person name="Kodira C.D."/>
            <person name="Kohler A."/>
            <person name="Kuees U."/>
            <person name="Lindquist E.A."/>
            <person name="Lucas S.M."/>
            <person name="Mago R."/>
            <person name="Mauceli E."/>
            <person name="Morin E."/>
            <person name="Murat C."/>
            <person name="Pangilinan J.L."/>
            <person name="Park R."/>
            <person name="Pearson M."/>
            <person name="Quesneville H."/>
            <person name="Rouhier N."/>
            <person name="Sakthikumar S."/>
            <person name="Salamov A.A."/>
            <person name="Schmutz J."/>
            <person name="Selles B."/>
            <person name="Shapiro H."/>
            <person name="Tanguay P."/>
            <person name="Tuskan G.A."/>
            <person name="Henrissat B."/>
            <person name="Van de Peer Y."/>
            <person name="Rouze P."/>
            <person name="Ellis J.G."/>
            <person name="Dodds P.N."/>
            <person name="Schein J.E."/>
            <person name="Zhong S."/>
            <person name="Hamelin R.C."/>
            <person name="Grigoriev I.V."/>
            <person name="Szabo L.J."/>
            <person name="Martin F."/>
        </authorList>
    </citation>
    <scope>NUCLEOTIDE SEQUENCE [LARGE SCALE GENOMIC DNA]</scope>
    <source>
        <strain evidence="2">98AG31 / pathotype 3-4-7</strain>
    </source>
</reference>
<gene>
    <name evidence="1" type="ORF">MELLADRAFT_107676</name>
</gene>
<dbReference type="Proteomes" id="UP000001072">
    <property type="component" value="Unassembled WGS sequence"/>
</dbReference>